<reference evidence="1" key="1">
    <citation type="submission" date="2014-09" db="EMBL/GenBank/DDBJ databases">
        <authorList>
            <person name="Magalhaes I.L.F."/>
            <person name="Oliveira U."/>
            <person name="Santos F.R."/>
            <person name="Vidigal T.H.D.A."/>
            <person name="Brescovit A.D."/>
            <person name="Santos A.J."/>
        </authorList>
    </citation>
    <scope>NUCLEOTIDE SEQUENCE</scope>
    <source>
        <tissue evidence="1">Shoot tissue taken approximately 20 cm above the soil surface</tissue>
    </source>
</reference>
<sequence>MTQLKPDCQHKSFVILISLLLANRSQWEKENKLEQPDNFLSCTGF</sequence>
<dbReference type="AlphaFoldDB" id="A0A0A9G7Y0"/>
<evidence type="ECO:0000313" key="1">
    <source>
        <dbReference type="EMBL" id="JAE18621.1"/>
    </source>
</evidence>
<accession>A0A0A9G7Y0</accession>
<name>A0A0A9G7Y0_ARUDO</name>
<dbReference type="EMBL" id="GBRH01179275">
    <property type="protein sequence ID" value="JAE18621.1"/>
    <property type="molecule type" value="Transcribed_RNA"/>
</dbReference>
<organism evidence="1">
    <name type="scientific">Arundo donax</name>
    <name type="common">Giant reed</name>
    <name type="synonym">Donax arundinaceus</name>
    <dbReference type="NCBI Taxonomy" id="35708"/>
    <lineage>
        <taxon>Eukaryota</taxon>
        <taxon>Viridiplantae</taxon>
        <taxon>Streptophyta</taxon>
        <taxon>Embryophyta</taxon>
        <taxon>Tracheophyta</taxon>
        <taxon>Spermatophyta</taxon>
        <taxon>Magnoliopsida</taxon>
        <taxon>Liliopsida</taxon>
        <taxon>Poales</taxon>
        <taxon>Poaceae</taxon>
        <taxon>PACMAD clade</taxon>
        <taxon>Arundinoideae</taxon>
        <taxon>Arundineae</taxon>
        <taxon>Arundo</taxon>
    </lineage>
</organism>
<reference evidence="1" key="2">
    <citation type="journal article" date="2015" name="Data Brief">
        <title>Shoot transcriptome of the giant reed, Arundo donax.</title>
        <authorList>
            <person name="Barrero R.A."/>
            <person name="Guerrero F.D."/>
            <person name="Moolhuijzen P."/>
            <person name="Goolsby J.A."/>
            <person name="Tidwell J."/>
            <person name="Bellgard S.E."/>
            <person name="Bellgard M.I."/>
        </authorList>
    </citation>
    <scope>NUCLEOTIDE SEQUENCE</scope>
    <source>
        <tissue evidence="1">Shoot tissue taken approximately 20 cm above the soil surface</tissue>
    </source>
</reference>
<proteinExistence type="predicted"/>
<protein>
    <submittedName>
        <fullName evidence="1">Uncharacterized protein</fullName>
    </submittedName>
</protein>